<sequence>MISSCVTVVFLVIGSTIDITQSCAGFGGSGGGANGQIGMNEVTNTPRFVLSISPPLSWTAPSNNAPYYNLPAVAPKPAITLLNAQNNLNTSNKAAQRAVQFAFESSIRQVVPGYGSQIIFDLSNVNGVQVNAYTYPVVISSILSNSTGTPAGAVELNAVTKLCSQPCTAATARKKRDLSNDEDLLDNSNSNATNFDFGTKQKKKLFDIRVHKSHIRVARQAVTCVDPPFPKGYAGCSIDSEFSPFVVQQTVRITNGPLLSGQQWYQVANQVYMALNQNENVFFNQEIQVYAS</sequence>
<organism evidence="2 3">
    <name type="scientific">Acrobeloides nanus</name>
    <dbReference type="NCBI Taxonomy" id="290746"/>
    <lineage>
        <taxon>Eukaryota</taxon>
        <taxon>Metazoa</taxon>
        <taxon>Ecdysozoa</taxon>
        <taxon>Nematoda</taxon>
        <taxon>Chromadorea</taxon>
        <taxon>Rhabditida</taxon>
        <taxon>Tylenchina</taxon>
        <taxon>Cephalobomorpha</taxon>
        <taxon>Cephaloboidea</taxon>
        <taxon>Cephalobidae</taxon>
        <taxon>Acrobeloides</taxon>
    </lineage>
</organism>
<dbReference type="Proteomes" id="UP000887540">
    <property type="component" value="Unplaced"/>
</dbReference>
<protein>
    <submittedName>
        <fullName evidence="3">Uncharacterized protein</fullName>
    </submittedName>
</protein>
<evidence type="ECO:0000256" key="1">
    <source>
        <dbReference type="SAM" id="SignalP"/>
    </source>
</evidence>
<evidence type="ECO:0000313" key="2">
    <source>
        <dbReference type="Proteomes" id="UP000887540"/>
    </source>
</evidence>
<accession>A0A914C5U7</accession>
<feature type="chain" id="PRO_5037180118" evidence="1">
    <location>
        <begin position="23"/>
        <end position="292"/>
    </location>
</feature>
<feature type="signal peptide" evidence="1">
    <location>
        <begin position="1"/>
        <end position="22"/>
    </location>
</feature>
<reference evidence="3" key="1">
    <citation type="submission" date="2022-11" db="UniProtKB">
        <authorList>
            <consortium name="WormBaseParasite"/>
        </authorList>
    </citation>
    <scope>IDENTIFICATION</scope>
</reference>
<evidence type="ECO:0000313" key="3">
    <source>
        <dbReference type="WBParaSite" id="ACRNAN_Path_286.g1081.t1"/>
    </source>
</evidence>
<name>A0A914C5U7_9BILA</name>
<keyword evidence="1" id="KW-0732">Signal</keyword>
<proteinExistence type="predicted"/>
<keyword evidence="2" id="KW-1185">Reference proteome</keyword>
<dbReference type="AlphaFoldDB" id="A0A914C5U7"/>
<dbReference type="WBParaSite" id="ACRNAN_Path_286.g1081.t1">
    <property type="protein sequence ID" value="ACRNAN_Path_286.g1081.t1"/>
    <property type="gene ID" value="ACRNAN_Path_286.g1081"/>
</dbReference>